<feature type="domain" description="Guanylate cyclase" evidence="1">
    <location>
        <begin position="105"/>
        <end position="239"/>
    </location>
</feature>
<dbReference type="PROSITE" id="PS50125">
    <property type="entry name" value="GUANYLATE_CYCLASE_2"/>
    <property type="match status" value="1"/>
</dbReference>
<organism evidence="2 3">
    <name type="scientific">Salinispira pacifica</name>
    <dbReference type="NCBI Taxonomy" id="1307761"/>
    <lineage>
        <taxon>Bacteria</taxon>
        <taxon>Pseudomonadati</taxon>
        <taxon>Spirochaetota</taxon>
        <taxon>Spirochaetia</taxon>
        <taxon>Spirochaetales</taxon>
        <taxon>Spirochaetaceae</taxon>
        <taxon>Salinispira</taxon>
    </lineage>
</organism>
<evidence type="ECO:0000259" key="1">
    <source>
        <dbReference type="PROSITE" id="PS50125"/>
    </source>
</evidence>
<proteinExistence type="predicted"/>
<dbReference type="KEGG" id="slr:L21SP2_1935"/>
<dbReference type="Proteomes" id="UP000018680">
    <property type="component" value="Chromosome"/>
</dbReference>
<dbReference type="GO" id="GO:0004016">
    <property type="term" value="F:adenylate cyclase activity"/>
    <property type="evidence" value="ECO:0007669"/>
    <property type="project" value="UniProtKB-ARBA"/>
</dbReference>
<accession>V5WJG3</accession>
<dbReference type="eggNOG" id="COG2114">
    <property type="taxonomic scope" value="Bacteria"/>
</dbReference>
<gene>
    <name evidence="2" type="ORF">L21SP2_1935</name>
</gene>
<protein>
    <recommendedName>
        <fullName evidence="1">Guanylate cyclase domain-containing protein</fullName>
    </recommendedName>
</protein>
<dbReference type="SUPFAM" id="SSF55073">
    <property type="entry name" value="Nucleotide cyclase"/>
    <property type="match status" value="1"/>
</dbReference>
<dbReference type="GO" id="GO:0035556">
    <property type="term" value="P:intracellular signal transduction"/>
    <property type="evidence" value="ECO:0007669"/>
    <property type="project" value="InterPro"/>
</dbReference>
<evidence type="ECO:0000313" key="3">
    <source>
        <dbReference type="Proteomes" id="UP000018680"/>
    </source>
</evidence>
<dbReference type="OrthoDB" id="304807at2"/>
<keyword evidence="3" id="KW-1185">Reference proteome</keyword>
<reference evidence="2 3" key="1">
    <citation type="journal article" date="2015" name="Stand. Genomic Sci.">
        <title>Complete genome sequence and description of Salinispira pacifica gen. nov., sp. nov., a novel spirochaete isolated form a hypersaline microbial mat.</title>
        <authorList>
            <person name="Ben Hania W."/>
            <person name="Joseph M."/>
            <person name="Schumann P."/>
            <person name="Bunk B."/>
            <person name="Fiebig A."/>
            <person name="Sproer C."/>
            <person name="Klenk H.P."/>
            <person name="Fardeau M.L."/>
            <person name="Spring S."/>
        </authorList>
    </citation>
    <scope>NUCLEOTIDE SEQUENCE [LARGE SCALE GENOMIC DNA]</scope>
    <source>
        <strain evidence="2 3">L21-RPul-D2</strain>
    </source>
</reference>
<dbReference type="GO" id="GO:0009190">
    <property type="term" value="P:cyclic nucleotide biosynthetic process"/>
    <property type="evidence" value="ECO:0007669"/>
    <property type="project" value="InterPro"/>
</dbReference>
<dbReference type="HOGENOM" id="CLU_564907_0_0_12"/>
<dbReference type="InterPro" id="IPR029787">
    <property type="entry name" value="Nucleotide_cyclase"/>
</dbReference>
<dbReference type="InterPro" id="IPR001054">
    <property type="entry name" value="A/G_cyclase"/>
</dbReference>
<dbReference type="EMBL" id="CP006939">
    <property type="protein sequence ID" value="AHC15306.1"/>
    <property type="molecule type" value="Genomic_DNA"/>
</dbReference>
<dbReference type="RefSeq" id="WP_024268223.1">
    <property type="nucleotide sequence ID" value="NC_023035.1"/>
</dbReference>
<dbReference type="Gene3D" id="3.30.70.1230">
    <property type="entry name" value="Nucleotide cyclase"/>
    <property type="match status" value="1"/>
</dbReference>
<dbReference type="STRING" id="1307761.L21SP2_1935"/>
<sequence length="490" mass="56436">MKHLEEYCSETSPYELFEHLYTKIINREILRISQLMDYVQDLPRSSQLDAVYAKAFGLIRELNWGRFAPLSPQRYPALWKELVVPHRGISGAGELKRNTSISSVYTAIVDIHGYSAFCYKFRRNPSMLQLLDDCIRDDIHRLCAEQQVLSWRIEGDSLVLLAADARGIARTVVKIIEYFSRQRVIKGAEVFRSNVSNKIILPDMAVSAGIAGGKTYTSMVITSDGDISGDIVNTAARLQSFANRLDPHRTRVLLSNHLAHQIKKRPAGNPDDVLSGTDVFFSGRFRFKGMELTVFELLYRPDQQVKLTYQKDLVRLINALRKGLWRDQVFTSMIGVIRQALHQTKAKSVADISRQDLLSSCDIALERYNSGREYREAVNMLETLLSAMEQIRGLDGVISIYGKQVLRGYQMISRRFYQNLENEFEESLQRYLDMSQRDLYKKAGQSSTVHQRIKEQGLRQMMDASQKYAWHRLIDEEFHSLEQEIYIPKN</sequence>
<dbReference type="AlphaFoldDB" id="V5WJG3"/>
<name>V5WJG3_9SPIO</name>
<evidence type="ECO:0000313" key="2">
    <source>
        <dbReference type="EMBL" id="AHC15306.1"/>
    </source>
</evidence>